<dbReference type="PANTHER" id="PTHR28076">
    <property type="entry name" value="SPORULATION-SPECIFIC PROTEIN 71"/>
    <property type="match status" value="1"/>
</dbReference>
<feature type="region of interest" description="Disordered" evidence="1">
    <location>
        <begin position="1"/>
        <end position="22"/>
    </location>
</feature>
<dbReference type="PANTHER" id="PTHR28076:SF1">
    <property type="entry name" value="PROSPORE MEMBRANE ADAPTER PROTEIN SPO71"/>
    <property type="match status" value="1"/>
</dbReference>
<accession>F4REX6</accession>
<dbReference type="KEGG" id="mlr:MELLADRAFT_123237"/>
<evidence type="ECO:0000259" key="2">
    <source>
        <dbReference type="PROSITE" id="PS50003"/>
    </source>
</evidence>
<dbReference type="HOGENOM" id="CLU_283710_0_0_1"/>
<feature type="domain" description="PH" evidence="2">
    <location>
        <begin position="918"/>
        <end position="1087"/>
    </location>
</feature>
<dbReference type="GO" id="GO:1902657">
    <property type="term" value="P:protein localization to prospore membrane"/>
    <property type="evidence" value="ECO:0007669"/>
    <property type="project" value="InterPro"/>
</dbReference>
<evidence type="ECO:0000256" key="1">
    <source>
        <dbReference type="SAM" id="MobiDB-lite"/>
    </source>
</evidence>
<dbReference type="Proteomes" id="UP000001072">
    <property type="component" value="Unassembled WGS sequence"/>
</dbReference>
<dbReference type="InterPro" id="IPR039486">
    <property type="entry name" value="Mug56/Spo71_PH"/>
</dbReference>
<dbReference type="OrthoDB" id="5579281at2759"/>
<gene>
    <name evidence="3" type="ORF">MELLADRAFT_123237</name>
</gene>
<dbReference type="Pfam" id="PF15404">
    <property type="entry name" value="PH_4"/>
    <property type="match status" value="1"/>
</dbReference>
<dbReference type="VEuPathDB" id="FungiDB:MELLADRAFT_123237"/>
<reference evidence="4" key="1">
    <citation type="journal article" date="2011" name="Proc. Natl. Acad. Sci. U.S.A.">
        <title>Obligate biotrophy features unraveled by the genomic analysis of rust fungi.</title>
        <authorList>
            <person name="Duplessis S."/>
            <person name="Cuomo C.A."/>
            <person name="Lin Y.-C."/>
            <person name="Aerts A."/>
            <person name="Tisserant E."/>
            <person name="Veneault-Fourrey C."/>
            <person name="Joly D.L."/>
            <person name="Hacquard S."/>
            <person name="Amselem J."/>
            <person name="Cantarel B.L."/>
            <person name="Chiu R."/>
            <person name="Coutinho P.M."/>
            <person name="Feau N."/>
            <person name="Field M."/>
            <person name="Frey P."/>
            <person name="Gelhaye E."/>
            <person name="Goldberg J."/>
            <person name="Grabherr M.G."/>
            <person name="Kodira C.D."/>
            <person name="Kohler A."/>
            <person name="Kuees U."/>
            <person name="Lindquist E.A."/>
            <person name="Lucas S.M."/>
            <person name="Mago R."/>
            <person name="Mauceli E."/>
            <person name="Morin E."/>
            <person name="Murat C."/>
            <person name="Pangilinan J.L."/>
            <person name="Park R."/>
            <person name="Pearson M."/>
            <person name="Quesneville H."/>
            <person name="Rouhier N."/>
            <person name="Sakthikumar S."/>
            <person name="Salamov A.A."/>
            <person name="Schmutz J."/>
            <person name="Selles B."/>
            <person name="Shapiro H."/>
            <person name="Tanguay P."/>
            <person name="Tuskan G.A."/>
            <person name="Henrissat B."/>
            <person name="Van de Peer Y."/>
            <person name="Rouze P."/>
            <person name="Ellis J.G."/>
            <person name="Dodds P.N."/>
            <person name="Schein J.E."/>
            <person name="Zhong S."/>
            <person name="Hamelin R.C."/>
            <person name="Grigoriev I.V."/>
            <person name="Szabo L.J."/>
            <person name="Martin F."/>
        </authorList>
    </citation>
    <scope>NUCLEOTIDE SEQUENCE [LARGE SCALE GENOMIC DNA]</scope>
    <source>
        <strain evidence="4">98AG31 / pathotype 3-4-7</strain>
    </source>
</reference>
<dbReference type="InterPro" id="IPR001849">
    <property type="entry name" value="PH_domain"/>
</dbReference>
<dbReference type="GeneID" id="18926299"/>
<evidence type="ECO:0000313" key="3">
    <source>
        <dbReference type="EMBL" id="EGG09183.1"/>
    </source>
</evidence>
<feature type="compositionally biased region" description="Polar residues" evidence="1">
    <location>
        <begin position="704"/>
        <end position="723"/>
    </location>
</feature>
<dbReference type="InParanoid" id="F4REX6"/>
<dbReference type="InterPro" id="IPR040345">
    <property type="entry name" value="Mug56/Spo71"/>
</dbReference>
<dbReference type="eggNOG" id="ENOG502QRAT">
    <property type="taxonomic scope" value="Eukaryota"/>
</dbReference>
<dbReference type="PROSITE" id="PS50003">
    <property type="entry name" value="PH_DOMAIN"/>
    <property type="match status" value="1"/>
</dbReference>
<sequence>MATNQSLSDHQSSSSPFIKQQDCVPHRSNKRKFIGKEAPLIIGDYLIWLSPSIQLTESEKGSLKPSHTIEPINKLQNQTSSPHIKWNQSLAFPSSRLDIFNTPVTKPIKSITTVPTRRPSVLSLRSLKSNHLPSNTIKTWSGSHFEIGADLEEVLKQASLSSNHHDQVQKTQTQRRRSCSSAPSKNKHSISTGVPQRPNGLRRCSSGPFISDRWDIPNSPLGSPSYPPGQLSSPSQTDPPTSSGDSHSAPLAQPVPSPSSEPIPNIQECGLNHNAPTSLDANPTKPMVQVAIDHMGPTQSKPLLKKPLVESVLEAHMLVKFQWTNKHPHRLSLEPTSRISVAEERFKPFKVVLNERCLELYEYSKGVFKNREYSWKLVHSILLIGSDTRFSRPFSSDLAFCLTVNLNYNSLRTHHPSQPKEKPTGSFLSSPIWSKLSNLTHHDQATRKPRVTHLHQRSPHQLAKFIFIPSSKSIGEIMSYELWKRLGGKLPRQVLVDTIGLSSYVQVPIIRSLKAKPMYLSDYELREATMKCLNSNEDYAEMYSRFHSKGRDVRLAWRRKDRLDWISPVPHHIFTGNLPIEQLQIDNAMRGFSVQSTKESAVLELRPALHYPNFVTLSDGSLREEPSGLEGFVTYFKAGGKTGKRVYLSTFDGMLFICKASLAILPKAPVSDDERERLMKVFQPHLPSSQTGLWSTNLTPTCSSHPASPTIANPTSPTQNEPNTLKKQDLNLNVVEEISSSNESHERFPSTKPLESLLTRFYSDELNRQKELVKNSYKFIDMKEIKSIQRSDTILSTQRNPFKPKKKKKSLVEEEVLPGFRIELSEGNWIDLITLNEIETDQWIQHLNELSTYWNSRIQENAKIEMLAMNGTLKPLLKDRDEVGSFDDSNLRRCCSEELQTSLLSSLYHWCIVEGCRTITRSGKLHKKSYKGNTWDTREMILSGGNLIEYSMESKSFDHPHHHYFHHQSKLNQKLYSFDLRLSFVCTAEAAQDQIPHGQIIPGLYSDGLHTNDSLSQCILILWIDSQDLKTQTQTNSNPNPNLNLTLKQNQKQKCEQRGSRQSIRVYKARNQLERDLWIYAIRFEIERSMRMKQSKP</sequence>
<protein>
    <recommendedName>
        <fullName evidence="2">PH domain-containing protein</fullName>
    </recommendedName>
</protein>
<feature type="compositionally biased region" description="Low complexity" evidence="1">
    <location>
        <begin position="1"/>
        <end position="15"/>
    </location>
</feature>
<feature type="compositionally biased region" description="Low complexity" evidence="1">
    <location>
        <begin position="232"/>
        <end position="246"/>
    </location>
</feature>
<keyword evidence="4" id="KW-1185">Reference proteome</keyword>
<name>F4REX6_MELLP</name>
<proteinExistence type="predicted"/>
<dbReference type="STRING" id="747676.F4REX6"/>
<evidence type="ECO:0000313" key="4">
    <source>
        <dbReference type="Proteomes" id="UP000001072"/>
    </source>
</evidence>
<dbReference type="RefSeq" id="XP_007407543.1">
    <property type="nucleotide sequence ID" value="XM_007407481.1"/>
</dbReference>
<dbReference type="EMBL" id="GL883098">
    <property type="protein sequence ID" value="EGG09183.1"/>
    <property type="molecule type" value="Genomic_DNA"/>
</dbReference>
<feature type="compositionally biased region" description="Polar residues" evidence="1">
    <location>
        <begin position="179"/>
        <end position="194"/>
    </location>
</feature>
<dbReference type="SMART" id="SM00233">
    <property type="entry name" value="PH"/>
    <property type="match status" value="2"/>
</dbReference>
<feature type="region of interest" description="Disordered" evidence="1">
    <location>
        <begin position="160"/>
        <end position="283"/>
    </location>
</feature>
<dbReference type="AlphaFoldDB" id="F4REX6"/>
<organism evidence="4">
    <name type="scientific">Melampsora larici-populina (strain 98AG31 / pathotype 3-4-7)</name>
    <name type="common">Poplar leaf rust fungus</name>
    <dbReference type="NCBI Taxonomy" id="747676"/>
    <lineage>
        <taxon>Eukaryota</taxon>
        <taxon>Fungi</taxon>
        <taxon>Dikarya</taxon>
        <taxon>Basidiomycota</taxon>
        <taxon>Pucciniomycotina</taxon>
        <taxon>Pucciniomycetes</taxon>
        <taxon>Pucciniales</taxon>
        <taxon>Melampsoraceae</taxon>
        <taxon>Melampsora</taxon>
    </lineage>
</organism>
<feature type="region of interest" description="Disordered" evidence="1">
    <location>
        <begin position="704"/>
        <end position="724"/>
    </location>
</feature>